<dbReference type="VEuPathDB" id="VectorBase:LDEU002792"/>
<dbReference type="OrthoDB" id="18798at2759"/>
<name>A0A443SNZ3_9ACAR</name>
<dbReference type="PROSITE" id="PS51421">
    <property type="entry name" value="RAS"/>
    <property type="match status" value="1"/>
</dbReference>
<dbReference type="AlphaFoldDB" id="A0A443SNZ3"/>
<dbReference type="PROSITE" id="PS51419">
    <property type="entry name" value="RAB"/>
    <property type="match status" value="1"/>
</dbReference>
<comment type="caution">
    <text evidence="5">The sequence shown here is derived from an EMBL/GenBank/DDBJ whole genome shotgun (WGS) entry which is preliminary data.</text>
</comment>
<dbReference type="GO" id="GO:0003925">
    <property type="term" value="F:G protein activity"/>
    <property type="evidence" value="ECO:0007669"/>
    <property type="project" value="UniProtKB-EC"/>
</dbReference>
<dbReference type="Pfam" id="PF00071">
    <property type="entry name" value="Ras"/>
    <property type="match status" value="1"/>
</dbReference>
<evidence type="ECO:0000313" key="5">
    <source>
        <dbReference type="EMBL" id="RWS29248.1"/>
    </source>
</evidence>
<evidence type="ECO:0000256" key="1">
    <source>
        <dbReference type="ARBA" id="ARBA00008344"/>
    </source>
</evidence>
<reference evidence="5 6" key="1">
    <citation type="journal article" date="2018" name="Gigascience">
        <title>Genomes of trombidid mites reveal novel predicted allergens and laterally-transferred genes associated with secondary metabolism.</title>
        <authorList>
            <person name="Dong X."/>
            <person name="Chaisiri K."/>
            <person name="Xia D."/>
            <person name="Armstrong S.D."/>
            <person name="Fang Y."/>
            <person name="Donnelly M.J."/>
            <person name="Kadowaki T."/>
            <person name="McGarry J.W."/>
            <person name="Darby A.C."/>
            <person name="Makepeace B.L."/>
        </authorList>
    </citation>
    <scope>NUCLEOTIDE SEQUENCE [LARGE SCALE GENOMIC DNA]</scope>
    <source>
        <strain evidence="5">UoL-UT</strain>
    </source>
</reference>
<dbReference type="SUPFAM" id="SSF52540">
    <property type="entry name" value="P-loop containing nucleoside triphosphate hydrolases"/>
    <property type="match status" value="1"/>
</dbReference>
<sequence>MSTTSPNSSNKVTLKRKKSSLSEIKITVLGDKNVGKSAIVVRFLTKRFIIEYEHGIDNRYRHEMLIDNEPVIFDIVDISSAVSSSFANFDASLSGSDILLLIYSITDRPSFCYIRTLMRHIAQIKGITNFKIVVYFLYLNFDLLLLTRRRKIT</sequence>
<dbReference type="EC" id="3.6.5.2" evidence="2"/>
<protein>
    <recommendedName>
        <fullName evidence="2">small monomeric GTPase</fullName>
        <ecNumber evidence="2">3.6.5.2</ecNumber>
    </recommendedName>
</protein>
<dbReference type="Gene3D" id="3.40.50.300">
    <property type="entry name" value="P-loop containing nucleotide triphosphate hydrolases"/>
    <property type="match status" value="1"/>
</dbReference>
<organism evidence="5 6">
    <name type="scientific">Leptotrombidium deliense</name>
    <dbReference type="NCBI Taxonomy" id="299467"/>
    <lineage>
        <taxon>Eukaryota</taxon>
        <taxon>Metazoa</taxon>
        <taxon>Ecdysozoa</taxon>
        <taxon>Arthropoda</taxon>
        <taxon>Chelicerata</taxon>
        <taxon>Arachnida</taxon>
        <taxon>Acari</taxon>
        <taxon>Acariformes</taxon>
        <taxon>Trombidiformes</taxon>
        <taxon>Prostigmata</taxon>
        <taxon>Anystina</taxon>
        <taxon>Parasitengona</taxon>
        <taxon>Trombiculoidea</taxon>
        <taxon>Trombiculidae</taxon>
        <taxon>Leptotrombidium</taxon>
    </lineage>
</organism>
<evidence type="ECO:0000256" key="2">
    <source>
        <dbReference type="ARBA" id="ARBA00011984"/>
    </source>
</evidence>
<evidence type="ECO:0000256" key="3">
    <source>
        <dbReference type="ARBA" id="ARBA00022801"/>
    </source>
</evidence>
<keyword evidence="3" id="KW-0378">Hydrolase</keyword>
<gene>
    <name evidence="5" type="ORF">B4U80_03699</name>
</gene>
<comment type="similarity">
    <text evidence="1">Belongs to the small GTPase superfamily. Ras family.</text>
</comment>
<keyword evidence="6" id="KW-1185">Reference proteome</keyword>
<proteinExistence type="inferred from homology"/>
<comment type="catalytic activity">
    <reaction evidence="4">
        <text>GTP + H2O = GDP + phosphate + H(+)</text>
        <dbReference type="Rhea" id="RHEA:19669"/>
        <dbReference type="ChEBI" id="CHEBI:15377"/>
        <dbReference type="ChEBI" id="CHEBI:15378"/>
        <dbReference type="ChEBI" id="CHEBI:37565"/>
        <dbReference type="ChEBI" id="CHEBI:43474"/>
        <dbReference type="ChEBI" id="CHEBI:58189"/>
        <dbReference type="EC" id="3.6.5.2"/>
    </reaction>
</comment>
<dbReference type="Proteomes" id="UP000288716">
    <property type="component" value="Unassembled WGS sequence"/>
</dbReference>
<dbReference type="STRING" id="299467.A0A443SNZ3"/>
<evidence type="ECO:0000313" key="6">
    <source>
        <dbReference type="Proteomes" id="UP000288716"/>
    </source>
</evidence>
<dbReference type="EMBL" id="NCKV01001004">
    <property type="protein sequence ID" value="RWS29248.1"/>
    <property type="molecule type" value="Genomic_DNA"/>
</dbReference>
<dbReference type="InterPro" id="IPR051065">
    <property type="entry name" value="Ras-related_GTPase"/>
</dbReference>
<dbReference type="SMART" id="SM00173">
    <property type="entry name" value="RAS"/>
    <property type="match status" value="1"/>
</dbReference>
<dbReference type="InterPro" id="IPR027417">
    <property type="entry name" value="P-loop_NTPase"/>
</dbReference>
<dbReference type="InterPro" id="IPR001806">
    <property type="entry name" value="Small_GTPase"/>
</dbReference>
<dbReference type="GO" id="GO:0005525">
    <property type="term" value="F:GTP binding"/>
    <property type="evidence" value="ECO:0007669"/>
    <property type="project" value="InterPro"/>
</dbReference>
<accession>A0A443SNZ3</accession>
<evidence type="ECO:0000256" key="4">
    <source>
        <dbReference type="ARBA" id="ARBA00048098"/>
    </source>
</evidence>
<dbReference type="PANTHER" id="PTHR45704">
    <property type="entry name" value="RAS-LIKE FAMILY MEMBER 11"/>
    <property type="match status" value="1"/>
</dbReference>